<keyword evidence="3" id="KW-0547">Nucleotide-binding</keyword>
<gene>
    <name evidence="6" type="ORF">Q6348_11005</name>
</gene>
<dbReference type="Proteomes" id="UP001232536">
    <property type="component" value="Unassembled WGS sequence"/>
</dbReference>
<dbReference type="Pfam" id="PF00005">
    <property type="entry name" value="ABC_tran"/>
    <property type="match status" value="2"/>
</dbReference>
<dbReference type="PANTHER" id="PTHR43553">
    <property type="entry name" value="HEAVY METAL TRANSPORTER"/>
    <property type="match status" value="1"/>
</dbReference>
<evidence type="ECO:0000256" key="4">
    <source>
        <dbReference type="ARBA" id="ARBA00022840"/>
    </source>
</evidence>
<feature type="domain" description="ABC transporter" evidence="5">
    <location>
        <begin position="2"/>
        <end position="242"/>
    </location>
</feature>
<dbReference type="InterPro" id="IPR003593">
    <property type="entry name" value="AAA+_ATPase"/>
</dbReference>
<protein>
    <submittedName>
        <fullName evidence="6">ATP-binding cassette domain-containing protein</fullName>
    </submittedName>
</protein>
<evidence type="ECO:0000256" key="3">
    <source>
        <dbReference type="ARBA" id="ARBA00022741"/>
    </source>
</evidence>
<comment type="similarity">
    <text evidence="1">Belongs to the ABC transporter superfamily.</text>
</comment>
<evidence type="ECO:0000313" key="7">
    <source>
        <dbReference type="Proteomes" id="UP001232536"/>
    </source>
</evidence>
<dbReference type="InterPro" id="IPR015856">
    <property type="entry name" value="ABC_transpr_CbiO/EcfA_su"/>
</dbReference>
<evidence type="ECO:0000313" key="6">
    <source>
        <dbReference type="EMBL" id="MDO8107724.1"/>
    </source>
</evidence>
<comment type="caution">
    <text evidence="6">The sequence shown here is derived from an EMBL/GenBank/DDBJ whole genome shotgun (WGS) entry which is preliminary data.</text>
</comment>
<keyword evidence="2" id="KW-0813">Transport</keyword>
<dbReference type="PROSITE" id="PS00211">
    <property type="entry name" value="ABC_TRANSPORTER_1"/>
    <property type="match status" value="1"/>
</dbReference>
<organism evidence="6 7">
    <name type="scientific">Actinotalea lenta</name>
    <dbReference type="NCBI Taxonomy" id="3064654"/>
    <lineage>
        <taxon>Bacteria</taxon>
        <taxon>Bacillati</taxon>
        <taxon>Actinomycetota</taxon>
        <taxon>Actinomycetes</taxon>
        <taxon>Micrococcales</taxon>
        <taxon>Cellulomonadaceae</taxon>
        <taxon>Actinotalea</taxon>
    </lineage>
</organism>
<dbReference type="SMART" id="SM00382">
    <property type="entry name" value="AAA"/>
    <property type="match status" value="2"/>
</dbReference>
<dbReference type="CDD" id="cd03225">
    <property type="entry name" value="ABC_cobalt_CbiO_domain1"/>
    <property type="match status" value="1"/>
</dbReference>
<evidence type="ECO:0000256" key="2">
    <source>
        <dbReference type="ARBA" id="ARBA00022448"/>
    </source>
</evidence>
<name>A0ABT9DBP1_9CELL</name>
<accession>A0ABT9DBP1</accession>
<sequence>MISVERVSVTYPGQSHPAVHDVDLEIPEGELCLVVGPTGSGKSTLLRTISGLVPHFSGGTLAGRVVVAGRDTRTHRPRDLADAVGVVLQDPARGFVTETVTDELVYAMEQLGLPRAVMRTRTEEVLDLLGLADLRDAPLRDLSGGEQQRVAIGAVLTAHPQVLVLDEPTSALDPPAADDVLAALTRLVHDQGMTVVLAEHRLERVVQYADLVVAVAADGTVSHGAAGDVLGPGSAAPPLVELAAVAGWRPVPLSVRDARRRVAPLRDRLTAARTREVLPGPGRAVLTARGIQVRHRRAHAVRGVDLTLAAASVTAVMGRNGAGKSSLLWALSGAGPRSAGSVTLGPEPGQDPAALDAAAARRLVALVPQDPTDLLYLGSVGAECRAGDTQAAVAAGTCAQLLERFAGPVPAQAHPRDLSEGQRLALVLAVQLAADPLVLLLDEPTRGLDYAAKRALVAVLAQHTARGGAVLLSSHDVEFVAQCADRVVVMSDGVTVTDGPARDVLVASPTFAPQVAKVLHPVPLLTVAEVREALAAAR</sequence>
<proteinExistence type="inferred from homology"/>
<dbReference type="InterPro" id="IPR017871">
    <property type="entry name" value="ABC_transporter-like_CS"/>
</dbReference>
<dbReference type="PANTHER" id="PTHR43553:SF24">
    <property type="entry name" value="ENERGY-COUPLING FACTOR TRANSPORTER ATP-BINDING PROTEIN ECFA1"/>
    <property type="match status" value="1"/>
</dbReference>
<keyword evidence="4 6" id="KW-0067">ATP-binding</keyword>
<dbReference type="InterPro" id="IPR003439">
    <property type="entry name" value="ABC_transporter-like_ATP-bd"/>
</dbReference>
<keyword evidence="7" id="KW-1185">Reference proteome</keyword>
<dbReference type="RefSeq" id="WP_304601335.1">
    <property type="nucleotide sequence ID" value="NZ_JAUQYP010000001.1"/>
</dbReference>
<dbReference type="SUPFAM" id="SSF52540">
    <property type="entry name" value="P-loop containing nucleoside triphosphate hydrolases"/>
    <property type="match status" value="2"/>
</dbReference>
<dbReference type="InterPro" id="IPR027417">
    <property type="entry name" value="P-loop_NTPase"/>
</dbReference>
<dbReference type="PROSITE" id="PS50893">
    <property type="entry name" value="ABC_TRANSPORTER_2"/>
    <property type="match status" value="2"/>
</dbReference>
<evidence type="ECO:0000259" key="5">
    <source>
        <dbReference type="PROSITE" id="PS50893"/>
    </source>
</evidence>
<dbReference type="Gene3D" id="3.40.50.300">
    <property type="entry name" value="P-loop containing nucleotide triphosphate hydrolases"/>
    <property type="match status" value="2"/>
</dbReference>
<dbReference type="EMBL" id="JAUQYP010000001">
    <property type="protein sequence ID" value="MDO8107724.1"/>
    <property type="molecule type" value="Genomic_DNA"/>
</dbReference>
<evidence type="ECO:0000256" key="1">
    <source>
        <dbReference type="ARBA" id="ARBA00005417"/>
    </source>
</evidence>
<reference evidence="6 7" key="1">
    <citation type="submission" date="2023-07" db="EMBL/GenBank/DDBJ databases">
        <title>Description of novel actinomycetes strains, isolated from tidal flat sediment.</title>
        <authorList>
            <person name="Lu C."/>
        </authorList>
    </citation>
    <scope>NUCLEOTIDE SEQUENCE [LARGE SCALE GENOMIC DNA]</scope>
    <source>
        <strain evidence="6 7">SYSU T00b441</strain>
    </source>
</reference>
<dbReference type="InterPro" id="IPR050095">
    <property type="entry name" value="ECF_ABC_transporter_ATP-bd"/>
</dbReference>
<feature type="domain" description="ABC transporter" evidence="5">
    <location>
        <begin position="286"/>
        <end position="517"/>
    </location>
</feature>
<dbReference type="GO" id="GO:0005524">
    <property type="term" value="F:ATP binding"/>
    <property type="evidence" value="ECO:0007669"/>
    <property type="project" value="UniProtKB-KW"/>
</dbReference>